<keyword evidence="2" id="KW-0175">Coiled coil</keyword>
<dbReference type="PANTHER" id="PTHR30329">
    <property type="entry name" value="STATOR ELEMENT OF FLAGELLAR MOTOR COMPLEX"/>
    <property type="match status" value="1"/>
</dbReference>
<accession>A0AAE3J7E4</accession>
<gene>
    <name evidence="4" type="ORF">LKD71_13475</name>
</gene>
<evidence type="ECO:0000259" key="3">
    <source>
        <dbReference type="PROSITE" id="PS51123"/>
    </source>
</evidence>
<name>A0AAE3J7E4_9FIRM</name>
<dbReference type="CDD" id="cd07185">
    <property type="entry name" value="OmpA_C-like"/>
    <property type="match status" value="1"/>
</dbReference>
<sequence length="338" mass="38122">MKRRRKKKGNGSFNVWRSYSDMMCGLLLLFVLIMCVTLFQAQKTYDDSIKERDERIAAQAQVISQQTTLDEQQGQIEDKDQLLAAQKAKLDEQQAKLDEQQSKLDELAAALADKQITLDEQSTQLAAQQSALDEKNQQLLDQQTQIENIIGVKADVISALKEEFTAQNLNVDIDSKTGALMLDSNVMFDYNKAELTDEGMAVLDQVLPVYCQVLMKEEYKDYLAEIIIDGYTDTTGDYAYNLSLSQQRSLAVAQYLLSIEDDFLSSTQEEDLKQVLTVNGHSMSNPILDADGNVDMDASRRVEVKFRLKDDEMIDELNKIMSGTTDETETETETQAAE</sequence>
<evidence type="ECO:0000256" key="2">
    <source>
        <dbReference type="SAM" id="Coils"/>
    </source>
</evidence>
<comment type="caution">
    <text evidence="4">The sequence shown here is derived from an EMBL/GenBank/DDBJ whole genome shotgun (WGS) entry which is preliminary data.</text>
</comment>
<evidence type="ECO:0000313" key="5">
    <source>
        <dbReference type="Proteomes" id="UP001197875"/>
    </source>
</evidence>
<dbReference type="RefSeq" id="WP_227615865.1">
    <property type="nucleotide sequence ID" value="NZ_JAJEPR010000028.1"/>
</dbReference>
<dbReference type="SUPFAM" id="SSF103088">
    <property type="entry name" value="OmpA-like"/>
    <property type="match status" value="1"/>
</dbReference>
<feature type="coiled-coil region" evidence="2">
    <location>
        <begin position="69"/>
        <end position="145"/>
    </location>
</feature>
<keyword evidence="5" id="KW-1185">Reference proteome</keyword>
<reference evidence="4 5" key="1">
    <citation type="submission" date="2021-10" db="EMBL/GenBank/DDBJ databases">
        <title>Anaerobic single-cell dispensing facilitates the cultivation of human gut bacteria.</title>
        <authorList>
            <person name="Afrizal A."/>
        </authorList>
    </citation>
    <scope>NUCLEOTIDE SEQUENCE [LARGE SCALE GENOMIC DNA]</scope>
    <source>
        <strain evidence="4 5">CLA-AA-H277</strain>
    </source>
</reference>
<organism evidence="4 5">
    <name type="scientific">Fusicatenibacter faecihominis</name>
    <dbReference type="NCBI Taxonomy" id="2881276"/>
    <lineage>
        <taxon>Bacteria</taxon>
        <taxon>Bacillati</taxon>
        <taxon>Bacillota</taxon>
        <taxon>Clostridia</taxon>
        <taxon>Lachnospirales</taxon>
        <taxon>Lachnospiraceae</taxon>
        <taxon>Fusicatenibacter</taxon>
    </lineage>
</organism>
<keyword evidence="1" id="KW-0472">Membrane</keyword>
<dbReference type="AlphaFoldDB" id="A0AAE3J7E4"/>
<protein>
    <submittedName>
        <fullName evidence="4">OmpA family protein</fullName>
    </submittedName>
</protein>
<dbReference type="GO" id="GO:0016020">
    <property type="term" value="C:membrane"/>
    <property type="evidence" value="ECO:0007669"/>
    <property type="project" value="UniProtKB-UniRule"/>
</dbReference>
<dbReference type="InterPro" id="IPR006665">
    <property type="entry name" value="OmpA-like"/>
</dbReference>
<dbReference type="Pfam" id="PF00691">
    <property type="entry name" value="OmpA"/>
    <property type="match status" value="1"/>
</dbReference>
<dbReference type="PROSITE" id="PS51123">
    <property type="entry name" value="OMPA_2"/>
    <property type="match status" value="1"/>
</dbReference>
<evidence type="ECO:0000313" key="4">
    <source>
        <dbReference type="EMBL" id="MCC2190796.1"/>
    </source>
</evidence>
<proteinExistence type="predicted"/>
<dbReference type="InterPro" id="IPR036737">
    <property type="entry name" value="OmpA-like_sf"/>
</dbReference>
<dbReference type="PANTHER" id="PTHR30329:SF21">
    <property type="entry name" value="LIPOPROTEIN YIAD-RELATED"/>
    <property type="match status" value="1"/>
</dbReference>
<dbReference type="Gene3D" id="3.30.1330.60">
    <property type="entry name" value="OmpA-like domain"/>
    <property type="match status" value="1"/>
</dbReference>
<evidence type="ECO:0000256" key="1">
    <source>
        <dbReference type="PROSITE-ProRule" id="PRU00473"/>
    </source>
</evidence>
<dbReference type="InterPro" id="IPR050330">
    <property type="entry name" value="Bact_OuterMem_StrucFunc"/>
</dbReference>
<dbReference type="EMBL" id="JAJEPR010000028">
    <property type="protein sequence ID" value="MCC2190796.1"/>
    <property type="molecule type" value="Genomic_DNA"/>
</dbReference>
<dbReference type="Proteomes" id="UP001197875">
    <property type="component" value="Unassembled WGS sequence"/>
</dbReference>
<feature type="domain" description="OmpA-like" evidence="3">
    <location>
        <begin position="175"/>
        <end position="310"/>
    </location>
</feature>